<protein>
    <submittedName>
        <fullName evidence="3">Peptide ABC transporter substrate-binding protein</fullName>
    </submittedName>
</protein>
<dbReference type="EMBL" id="BOMQ01000020">
    <property type="protein sequence ID" value="GIE48102.1"/>
    <property type="molecule type" value="Genomic_DNA"/>
</dbReference>
<dbReference type="PIRSF" id="PIRSF002741">
    <property type="entry name" value="MppA"/>
    <property type="match status" value="1"/>
</dbReference>
<dbReference type="GO" id="GO:0042597">
    <property type="term" value="C:periplasmic space"/>
    <property type="evidence" value="ECO:0007669"/>
    <property type="project" value="UniProtKB-ARBA"/>
</dbReference>
<dbReference type="PANTHER" id="PTHR30290:SF82">
    <property type="entry name" value="ABC-TYPE DIPEPTIDE_OLIGOPEPTIDE TRANSPORT SYSTEM, PERIPLASMIC COMPONENT"/>
    <property type="match status" value="1"/>
</dbReference>
<dbReference type="PROSITE" id="PS51257">
    <property type="entry name" value="PROKAR_LIPOPROTEIN"/>
    <property type="match status" value="1"/>
</dbReference>
<accession>A0A919JFK4</accession>
<evidence type="ECO:0000256" key="1">
    <source>
        <dbReference type="SAM" id="SignalP"/>
    </source>
</evidence>
<dbReference type="InterPro" id="IPR039424">
    <property type="entry name" value="SBP_5"/>
</dbReference>
<proteinExistence type="predicted"/>
<keyword evidence="1" id="KW-0732">Signal</keyword>
<feature type="domain" description="Solute-binding protein family 5" evidence="2">
    <location>
        <begin position="89"/>
        <end position="449"/>
    </location>
</feature>
<dbReference type="RefSeq" id="WP_203766496.1">
    <property type="nucleotide sequence ID" value="NZ_BAAAYJ010000009.1"/>
</dbReference>
<dbReference type="Proteomes" id="UP000647172">
    <property type="component" value="Unassembled WGS sequence"/>
</dbReference>
<dbReference type="GO" id="GO:1904680">
    <property type="term" value="F:peptide transmembrane transporter activity"/>
    <property type="evidence" value="ECO:0007669"/>
    <property type="project" value="TreeGrafter"/>
</dbReference>
<dbReference type="Gene3D" id="3.40.190.10">
    <property type="entry name" value="Periplasmic binding protein-like II"/>
    <property type="match status" value="1"/>
</dbReference>
<dbReference type="InterPro" id="IPR030678">
    <property type="entry name" value="Peptide/Ni-bd"/>
</dbReference>
<dbReference type="PANTHER" id="PTHR30290">
    <property type="entry name" value="PERIPLASMIC BINDING COMPONENT OF ABC TRANSPORTER"/>
    <property type="match status" value="1"/>
</dbReference>
<dbReference type="AlphaFoldDB" id="A0A919JFK4"/>
<comment type="caution">
    <text evidence="3">The sequence shown here is derived from an EMBL/GenBank/DDBJ whole genome shotgun (WGS) entry which is preliminary data.</text>
</comment>
<gene>
    <name evidence="3" type="ORF">Ani05nite_16360</name>
</gene>
<dbReference type="SUPFAM" id="SSF53850">
    <property type="entry name" value="Periplasmic binding protein-like II"/>
    <property type="match status" value="1"/>
</dbReference>
<name>A0A919JFK4_9ACTN</name>
<reference evidence="3" key="1">
    <citation type="submission" date="2021-01" db="EMBL/GenBank/DDBJ databases">
        <title>Whole genome shotgun sequence of Actinoplanes nipponensis NBRC 14063.</title>
        <authorList>
            <person name="Komaki H."/>
            <person name="Tamura T."/>
        </authorList>
    </citation>
    <scope>NUCLEOTIDE SEQUENCE</scope>
    <source>
        <strain evidence="3">NBRC 14063</strain>
    </source>
</reference>
<evidence type="ECO:0000259" key="2">
    <source>
        <dbReference type="Pfam" id="PF00496"/>
    </source>
</evidence>
<evidence type="ECO:0000313" key="4">
    <source>
        <dbReference type="Proteomes" id="UP000647172"/>
    </source>
</evidence>
<sequence length="560" mass="60555">MQRRKLFAVALAGVLASGGLAACGDSPNEGNKKAGSGATFLTVGMPNGPQTENHNPFLTTSAGASLGYRWMIYEPLMMWNPVKPAEPSRPWLATGAEWTPDFKKATITVRDNAKWSDGKPVTGDDVAYTFGLIKKNEALNQAATPYGDITASGNTVTVTFTSSMFVYKDKWLGQTPIVPKHIWEGIKDPTTDPNKTPVGSGPYTLKSFTPQTTTLTVRADGYWQDLPQVKELRYTSYTDNNAQTTALSDGSNEWSFVFIPNYKTVFIDKDPAHYKVWAPPVLGIHGLYINTTKAPFDNVALRKAMSMVVNREDIFNQAEAGYFHPLVTSVTGLPSPAGDAFVAPEYKGKTQAVDVEGAKKVLADAGFKLEGTTLKDPSGKPVKITLTDPSGWSDYQTSLEIVKSNFAQIGIAATVDKANQDAWFRNVEEGKFDATFRWTNGGATPYDIYQTIMDGKLLKKIGVASPGGNFGRFNSPEATAALAAYANAGDDAARTTALNTIQKIFVEQVPMIPVGADNIGMAYSTKNWVGWPDDTNPYSAGQPTQANALDVVLHLKPANS</sequence>
<dbReference type="GO" id="GO:0043190">
    <property type="term" value="C:ATP-binding cassette (ABC) transporter complex"/>
    <property type="evidence" value="ECO:0007669"/>
    <property type="project" value="InterPro"/>
</dbReference>
<dbReference type="Gene3D" id="3.90.76.10">
    <property type="entry name" value="Dipeptide-binding Protein, Domain 1"/>
    <property type="match status" value="1"/>
</dbReference>
<dbReference type="Pfam" id="PF00496">
    <property type="entry name" value="SBP_bac_5"/>
    <property type="match status" value="1"/>
</dbReference>
<dbReference type="Gene3D" id="3.10.105.10">
    <property type="entry name" value="Dipeptide-binding Protein, Domain 3"/>
    <property type="match status" value="1"/>
</dbReference>
<dbReference type="InterPro" id="IPR000914">
    <property type="entry name" value="SBP_5_dom"/>
</dbReference>
<evidence type="ECO:0000313" key="3">
    <source>
        <dbReference type="EMBL" id="GIE48102.1"/>
    </source>
</evidence>
<organism evidence="3 4">
    <name type="scientific">Actinoplanes nipponensis</name>
    <dbReference type="NCBI Taxonomy" id="135950"/>
    <lineage>
        <taxon>Bacteria</taxon>
        <taxon>Bacillati</taxon>
        <taxon>Actinomycetota</taxon>
        <taxon>Actinomycetes</taxon>
        <taxon>Micromonosporales</taxon>
        <taxon>Micromonosporaceae</taxon>
        <taxon>Actinoplanes</taxon>
    </lineage>
</organism>
<dbReference type="CDD" id="cd08509">
    <property type="entry name" value="PBP2_TmCBP_oligosaccharides_like"/>
    <property type="match status" value="1"/>
</dbReference>
<feature type="chain" id="PRO_5038636233" evidence="1">
    <location>
        <begin position="22"/>
        <end position="560"/>
    </location>
</feature>
<keyword evidence="4" id="KW-1185">Reference proteome</keyword>
<feature type="signal peptide" evidence="1">
    <location>
        <begin position="1"/>
        <end position="21"/>
    </location>
</feature>
<dbReference type="GO" id="GO:0015833">
    <property type="term" value="P:peptide transport"/>
    <property type="evidence" value="ECO:0007669"/>
    <property type="project" value="TreeGrafter"/>
</dbReference>